<comment type="caution">
    <text evidence="2">The sequence shown here is derived from an EMBL/GenBank/DDBJ whole genome shotgun (WGS) entry which is preliminary data.</text>
</comment>
<dbReference type="EMBL" id="JAVREH010000006">
    <property type="protein sequence ID" value="MDT0261029.1"/>
    <property type="molecule type" value="Genomic_DNA"/>
</dbReference>
<evidence type="ECO:0000313" key="3">
    <source>
        <dbReference type="Proteomes" id="UP001183176"/>
    </source>
</evidence>
<dbReference type="Pfam" id="PF18603">
    <property type="entry name" value="LAL_C2"/>
    <property type="match status" value="1"/>
</dbReference>
<accession>A0ABU2J7R7</accession>
<evidence type="ECO:0000313" key="2">
    <source>
        <dbReference type="EMBL" id="MDT0261029.1"/>
    </source>
</evidence>
<reference evidence="3" key="1">
    <citation type="submission" date="2023-07" db="EMBL/GenBank/DDBJ databases">
        <title>30 novel species of actinomycetes from the DSMZ collection.</title>
        <authorList>
            <person name="Nouioui I."/>
        </authorList>
    </citation>
    <scope>NUCLEOTIDE SEQUENCE [LARGE SCALE GENOMIC DNA]</scope>
    <source>
        <strain evidence="3">DSM 44399</strain>
    </source>
</reference>
<feature type="domain" description="L-amino acid ligase C-terminal" evidence="1">
    <location>
        <begin position="2"/>
        <end position="75"/>
    </location>
</feature>
<dbReference type="RefSeq" id="WP_311422186.1">
    <property type="nucleotide sequence ID" value="NZ_JAVREH010000006.1"/>
</dbReference>
<dbReference type="Proteomes" id="UP001183176">
    <property type="component" value="Unassembled WGS sequence"/>
</dbReference>
<dbReference type="Gene3D" id="3.30.470.20">
    <property type="entry name" value="ATP-grasp fold, B domain"/>
    <property type="match status" value="1"/>
</dbReference>
<evidence type="ECO:0000259" key="1">
    <source>
        <dbReference type="Pfam" id="PF18603"/>
    </source>
</evidence>
<protein>
    <recommendedName>
        <fullName evidence="1">L-amino acid ligase C-terminal domain-containing protein</fullName>
    </recommendedName>
</protein>
<sequence>MRFLVAERDGVVVSVSGVQAAAALPGIVKLGQNKVPGDRVRLPPDSYFDARLAYAISCAADGDTAAHLADQAIGAMSYDIA</sequence>
<proteinExistence type="predicted"/>
<organism evidence="2 3">
    <name type="scientific">Jatrophihabitans lederbergiae</name>
    <dbReference type="NCBI Taxonomy" id="3075547"/>
    <lineage>
        <taxon>Bacteria</taxon>
        <taxon>Bacillati</taxon>
        <taxon>Actinomycetota</taxon>
        <taxon>Actinomycetes</taxon>
        <taxon>Jatrophihabitantales</taxon>
        <taxon>Jatrophihabitantaceae</taxon>
        <taxon>Jatrophihabitans</taxon>
    </lineage>
</organism>
<gene>
    <name evidence="2" type="ORF">RM423_06430</name>
</gene>
<dbReference type="InterPro" id="IPR040570">
    <property type="entry name" value="LAL_C2"/>
</dbReference>
<keyword evidence="3" id="KW-1185">Reference proteome</keyword>
<name>A0ABU2J7R7_9ACTN</name>